<evidence type="ECO:0000256" key="1">
    <source>
        <dbReference type="SAM" id="MobiDB-lite"/>
    </source>
</evidence>
<organism evidence="2 3">
    <name type="scientific">Neurospora intermedia</name>
    <dbReference type="NCBI Taxonomy" id="5142"/>
    <lineage>
        <taxon>Eukaryota</taxon>
        <taxon>Fungi</taxon>
        <taxon>Dikarya</taxon>
        <taxon>Ascomycota</taxon>
        <taxon>Pezizomycotina</taxon>
        <taxon>Sordariomycetes</taxon>
        <taxon>Sordariomycetidae</taxon>
        <taxon>Sordariales</taxon>
        <taxon>Sordariaceae</taxon>
        <taxon>Neurospora</taxon>
    </lineage>
</organism>
<accession>A0ABR3D5D6</accession>
<name>A0ABR3D5D6_NEUIN</name>
<evidence type="ECO:0000313" key="3">
    <source>
        <dbReference type="Proteomes" id="UP001451303"/>
    </source>
</evidence>
<proteinExistence type="predicted"/>
<gene>
    <name evidence="2" type="ORF">QR685DRAFT_574009</name>
</gene>
<feature type="region of interest" description="Disordered" evidence="1">
    <location>
        <begin position="100"/>
        <end position="156"/>
    </location>
</feature>
<comment type="caution">
    <text evidence="2">The sequence shown here is derived from an EMBL/GenBank/DDBJ whole genome shotgun (WGS) entry which is preliminary data.</text>
</comment>
<dbReference type="Proteomes" id="UP001451303">
    <property type="component" value="Unassembled WGS sequence"/>
</dbReference>
<keyword evidence="3" id="KW-1185">Reference proteome</keyword>
<dbReference type="EMBL" id="JAVLET010000008">
    <property type="protein sequence ID" value="KAL0467879.1"/>
    <property type="molecule type" value="Genomic_DNA"/>
</dbReference>
<evidence type="ECO:0000313" key="2">
    <source>
        <dbReference type="EMBL" id="KAL0467879.1"/>
    </source>
</evidence>
<protein>
    <submittedName>
        <fullName evidence="2">Uncharacterized protein</fullName>
    </submittedName>
</protein>
<sequence length="253" mass="28154">MIGLDTTQRPLLLFDNSSPPWPTSTPQKKLRRNRFHRRLDQTAVSFCFGMKDTWQRDQRPRQPRAPLCFQVLHVIAMVMEKAGRWRKDRQKMGMSMAAMRPHHSPTQPVSGLLPSLRGGQGLGKDDKGSFRQARVSNGDEDGAELAPKGPRKQGSETVMGAMNTDLATSLSFQAVSRKEVGKNFGKDGTTLASKVGGPNPRLHYSRAEDRTEPSRTALIGITQEYLHEDSMCHDIMTACYATHRLLSLGPMGP</sequence>
<reference evidence="2 3" key="1">
    <citation type="submission" date="2023-09" db="EMBL/GenBank/DDBJ databases">
        <title>Multi-omics analysis of a traditional fermented food reveals byproduct-associated fungal strains for waste-to-food upcycling.</title>
        <authorList>
            <consortium name="Lawrence Berkeley National Laboratory"/>
            <person name="Rekdal V.M."/>
            <person name="Villalobos-Escobedo J.M."/>
            <person name="Rodriguez-Valeron N."/>
            <person name="Garcia M.O."/>
            <person name="Vasquez D.P."/>
            <person name="Damayanti I."/>
            <person name="Sorensen P.M."/>
            <person name="Baidoo E.E."/>
            <person name="De Carvalho A.C."/>
            <person name="Riley R."/>
            <person name="Lipzen A."/>
            <person name="He G."/>
            <person name="Yan M."/>
            <person name="Haridas S."/>
            <person name="Daum C."/>
            <person name="Yoshinaga Y."/>
            <person name="Ng V."/>
            <person name="Grigoriev I.V."/>
            <person name="Munk R."/>
            <person name="Nuraida L."/>
            <person name="Wijaya C.H."/>
            <person name="Morales P.-C."/>
            <person name="Keasling J.D."/>
        </authorList>
    </citation>
    <scope>NUCLEOTIDE SEQUENCE [LARGE SCALE GENOMIC DNA]</scope>
    <source>
        <strain evidence="2 3">FGSC 2613</strain>
    </source>
</reference>